<evidence type="ECO:0000313" key="2">
    <source>
        <dbReference type="Proteomes" id="UP000321199"/>
    </source>
</evidence>
<sequence>MSRLTIDVTEQQHQSRKAMAALAGKTIQQYAPERLLSLDEEQALQELKALLLERLAEAERGEVSPLSAVEIADEVARETSAA</sequence>
<dbReference type="OrthoDB" id="8549996at2"/>
<dbReference type="InterPro" id="IPR038296">
    <property type="entry name" value="ParD_sf"/>
</dbReference>
<keyword evidence="2" id="KW-1185">Reference proteome</keyword>
<organism evidence="1 2">
    <name type="scientific">Comamonas flocculans</name>
    <dbReference type="NCBI Taxonomy" id="2597701"/>
    <lineage>
        <taxon>Bacteria</taxon>
        <taxon>Pseudomonadati</taxon>
        <taxon>Pseudomonadota</taxon>
        <taxon>Betaproteobacteria</taxon>
        <taxon>Burkholderiales</taxon>
        <taxon>Comamonadaceae</taxon>
        <taxon>Comamonas</taxon>
    </lineage>
</organism>
<name>A0A5B8RSS3_9BURK</name>
<gene>
    <name evidence="1" type="ORF">FOZ74_05580</name>
</gene>
<proteinExistence type="predicted"/>
<dbReference type="Proteomes" id="UP000321199">
    <property type="component" value="Chromosome"/>
</dbReference>
<accession>A0A5B8RSS3</accession>
<dbReference type="InterPro" id="IPR022789">
    <property type="entry name" value="ParD"/>
</dbReference>
<reference evidence="1 2" key="1">
    <citation type="submission" date="2019-07" db="EMBL/GenBank/DDBJ databases">
        <title>Complete genome sequence of Comamonas sp. NLF 7-7 isolated from livestock.</title>
        <authorList>
            <person name="Kim D.H."/>
            <person name="Kim J.G."/>
        </authorList>
    </citation>
    <scope>NUCLEOTIDE SEQUENCE [LARGE SCALE GENOMIC DNA]</scope>
    <source>
        <strain evidence="1 2">NLF 7-7</strain>
    </source>
</reference>
<dbReference type="Pfam" id="PF09386">
    <property type="entry name" value="ParD"/>
    <property type="match status" value="1"/>
</dbReference>
<protein>
    <submittedName>
        <fullName evidence="1">Antitoxin</fullName>
    </submittedName>
</protein>
<dbReference type="Gene3D" id="6.10.180.10">
    <property type="entry name" value="Antitoxin ParD"/>
    <property type="match status" value="1"/>
</dbReference>
<dbReference type="KEGG" id="cof:FOZ74_05580"/>
<dbReference type="RefSeq" id="WP_146912136.1">
    <property type="nucleotide sequence ID" value="NZ_CP042344.1"/>
</dbReference>
<dbReference type="EMBL" id="CP042344">
    <property type="protein sequence ID" value="QEA12541.1"/>
    <property type="molecule type" value="Genomic_DNA"/>
</dbReference>
<evidence type="ECO:0000313" key="1">
    <source>
        <dbReference type="EMBL" id="QEA12541.1"/>
    </source>
</evidence>
<dbReference type="AlphaFoldDB" id="A0A5B8RSS3"/>